<sequence length="294" mass="29301">MRVRILTVSLAVVIGCAALGCKSAPKMAWWSSSKDAAKVESTAVAHAAPQLPSEIAKQAESMNSADPVQISTAPAFKSNANAAASGATEAAPPFVASAGAYPSTGAQSYVPTTTSPAASTATTMTASSSGLPYNPNAVPAAKSAPSAQSLADSSATPSSNAPLADRYGNSYSQSSEPTAPTTSGAVPNFSAPANTMATASTSSASNGLGDRYSMSSTPKSASPVTSPSSEPQQVQTASAIASAEPYRPGGTGTYPAIAATNARYEVATRPTSPTSSDSSVPNVAYPSTSTNQYR</sequence>
<feature type="compositionally biased region" description="Low complexity" evidence="1">
    <location>
        <begin position="190"/>
        <end position="205"/>
    </location>
</feature>
<dbReference type="PROSITE" id="PS51257">
    <property type="entry name" value="PROKAR_LIPOPROTEIN"/>
    <property type="match status" value="1"/>
</dbReference>
<feature type="compositionally biased region" description="Low complexity" evidence="1">
    <location>
        <begin position="268"/>
        <end position="281"/>
    </location>
</feature>
<dbReference type="KEGG" id="bgok:Pr1d_00310"/>
<proteinExistence type="predicted"/>
<dbReference type="RefSeq" id="WP_148071608.1">
    <property type="nucleotide sequence ID" value="NZ_CP042913.1"/>
</dbReference>
<evidence type="ECO:0000313" key="2">
    <source>
        <dbReference type="EMBL" id="QEG32771.1"/>
    </source>
</evidence>
<feature type="compositionally biased region" description="Polar residues" evidence="1">
    <location>
        <begin position="145"/>
        <end position="161"/>
    </location>
</feature>
<protein>
    <submittedName>
        <fullName evidence="2">Uncharacterized protein</fullName>
    </submittedName>
</protein>
<feature type="region of interest" description="Disordered" evidence="1">
    <location>
        <begin position="105"/>
        <end position="294"/>
    </location>
</feature>
<feature type="compositionally biased region" description="Low complexity" evidence="1">
    <location>
        <begin position="111"/>
        <end position="129"/>
    </location>
</feature>
<evidence type="ECO:0000256" key="1">
    <source>
        <dbReference type="SAM" id="MobiDB-lite"/>
    </source>
</evidence>
<organism evidence="2 3">
    <name type="scientific">Bythopirellula goksoeyrii</name>
    <dbReference type="NCBI Taxonomy" id="1400387"/>
    <lineage>
        <taxon>Bacteria</taxon>
        <taxon>Pseudomonadati</taxon>
        <taxon>Planctomycetota</taxon>
        <taxon>Planctomycetia</taxon>
        <taxon>Pirellulales</taxon>
        <taxon>Lacipirellulaceae</taxon>
        <taxon>Bythopirellula</taxon>
    </lineage>
</organism>
<gene>
    <name evidence="2" type="ORF">Pr1d_00310</name>
</gene>
<dbReference type="AlphaFoldDB" id="A0A5B9QEJ5"/>
<accession>A0A5B9QEJ5</accession>
<dbReference type="Proteomes" id="UP000323917">
    <property type="component" value="Chromosome"/>
</dbReference>
<keyword evidence="3" id="KW-1185">Reference proteome</keyword>
<reference evidence="2 3" key="1">
    <citation type="submission" date="2019-08" db="EMBL/GenBank/DDBJ databases">
        <title>Deep-cultivation of Planctomycetes and their phenomic and genomic characterization uncovers novel biology.</title>
        <authorList>
            <person name="Wiegand S."/>
            <person name="Jogler M."/>
            <person name="Boedeker C."/>
            <person name="Pinto D."/>
            <person name="Vollmers J."/>
            <person name="Rivas-Marin E."/>
            <person name="Kohn T."/>
            <person name="Peeters S.H."/>
            <person name="Heuer A."/>
            <person name="Rast P."/>
            <person name="Oberbeckmann S."/>
            <person name="Bunk B."/>
            <person name="Jeske O."/>
            <person name="Meyerdierks A."/>
            <person name="Storesund J.E."/>
            <person name="Kallscheuer N."/>
            <person name="Luecker S."/>
            <person name="Lage O.M."/>
            <person name="Pohl T."/>
            <person name="Merkel B.J."/>
            <person name="Hornburger P."/>
            <person name="Mueller R.-W."/>
            <person name="Bruemmer F."/>
            <person name="Labrenz M."/>
            <person name="Spormann A.M."/>
            <person name="Op den Camp H."/>
            <person name="Overmann J."/>
            <person name="Amann R."/>
            <person name="Jetten M.S.M."/>
            <person name="Mascher T."/>
            <person name="Medema M.H."/>
            <person name="Devos D.P."/>
            <person name="Kaster A.-K."/>
            <person name="Ovreas L."/>
            <person name="Rohde M."/>
            <person name="Galperin M.Y."/>
            <person name="Jogler C."/>
        </authorList>
    </citation>
    <scope>NUCLEOTIDE SEQUENCE [LARGE SCALE GENOMIC DNA]</scope>
    <source>
        <strain evidence="2 3">Pr1d</strain>
    </source>
</reference>
<dbReference type="OrthoDB" id="9831147at2"/>
<dbReference type="EMBL" id="CP042913">
    <property type="protein sequence ID" value="QEG32771.1"/>
    <property type="molecule type" value="Genomic_DNA"/>
</dbReference>
<feature type="compositionally biased region" description="Polar residues" evidence="1">
    <location>
        <begin position="285"/>
        <end position="294"/>
    </location>
</feature>
<feature type="compositionally biased region" description="Polar residues" evidence="1">
    <location>
        <begin position="213"/>
        <end position="239"/>
    </location>
</feature>
<feature type="compositionally biased region" description="Polar residues" evidence="1">
    <location>
        <begin position="169"/>
        <end position="185"/>
    </location>
</feature>
<evidence type="ECO:0000313" key="3">
    <source>
        <dbReference type="Proteomes" id="UP000323917"/>
    </source>
</evidence>
<name>A0A5B9QEJ5_9BACT</name>